<reference evidence="1 2" key="1">
    <citation type="journal article" date="2014" name="Nat. Genet.">
        <title>Genome sequence of the hot pepper provides insights into the evolution of pungency in Capsicum species.</title>
        <authorList>
            <person name="Kim S."/>
            <person name="Park M."/>
            <person name="Yeom S.I."/>
            <person name="Kim Y.M."/>
            <person name="Lee J.M."/>
            <person name="Lee H.A."/>
            <person name="Seo E."/>
            <person name="Choi J."/>
            <person name="Cheong K."/>
            <person name="Kim K.T."/>
            <person name="Jung K."/>
            <person name="Lee G.W."/>
            <person name="Oh S.K."/>
            <person name="Bae C."/>
            <person name="Kim S.B."/>
            <person name="Lee H.Y."/>
            <person name="Kim S.Y."/>
            <person name="Kim M.S."/>
            <person name="Kang B.C."/>
            <person name="Jo Y.D."/>
            <person name="Yang H.B."/>
            <person name="Jeong H.J."/>
            <person name="Kang W.H."/>
            <person name="Kwon J.K."/>
            <person name="Shin C."/>
            <person name="Lim J.Y."/>
            <person name="Park J.H."/>
            <person name="Huh J.H."/>
            <person name="Kim J.S."/>
            <person name="Kim B.D."/>
            <person name="Cohen O."/>
            <person name="Paran I."/>
            <person name="Suh M.C."/>
            <person name="Lee S.B."/>
            <person name="Kim Y.K."/>
            <person name="Shin Y."/>
            <person name="Noh S.J."/>
            <person name="Park J."/>
            <person name="Seo Y.S."/>
            <person name="Kwon S.Y."/>
            <person name="Kim H.A."/>
            <person name="Park J.M."/>
            <person name="Kim H.J."/>
            <person name="Choi S.B."/>
            <person name="Bosland P.W."/>
            <person name="Reeves G."/>
            <person name="Jo S.H."/>
            <person name="Lee B.W."/>
            <person name="Cho H.T."/>
            <person name="Choi H.S."/>
            <person name="Lee M.S."/>
            <person name="Yu Y."/>
            <person name="Do Choi Y."/>
            <person name="Park B.S."/>
            <person name="van Deynze A."/>
            <person name="Ashrafi H."/>
            <person name="Hill T."/>
            <person name="Kim W.T."/>
            <person name="Pai H.S."/>
            <person name="Ahn H.K."/>
            <person name="Yeam I."/>
            <person name="Giovannoni J.J."/>
            <person name="Rose J.K."/>
            <person name="Sorensen I."/>
            <person name="Lee S.J."/>
            <person name="Kim R.W."/>
            <person name="Choi I.Y."/>
            <person name="Choi B.S."/>
            <person name="Lim J.S."/>
            <person name="Lee Y.H."/>
            <person name="Choi D."/>
        </authorList>
    </citation>
    <scope>NUCLEOTIDE SEQUENCE [LARGE SCALE GENOMIC DNA]</scope>
    <source>
        <strain evidence="2">cv. CM334</strain>
    </source>
</reference>
<dbReference type="KEGG" id="cann:107858310"/>
<dbReference type="PANTHER" id="PTHR34201">
    <property type="entry name" value="GLYCINE-RICH PROTEIN"/>
    <property type="match status" value="1"/>
</dbReference>
<comment type="caution">
    <text evidence="1">The sequence shown here is derived from an EMBL/GenBank/DDBJ whole genome shotgun (WGS) entry which is preliminary data.</text>
</comment>
<accession>A0A1U8FRU4</accession>
<evidence type="ECO:0000313" key="1">
    <source>
        <dbReference type="EMBL" id="PHT91336.1"/>
    </source>
</evidence>
<dbReference type="PANTHER" id="PTHR34201:SF6">
    <property type="entry name" value="GLYCINE-RICH PROTEIN"/>
    <property type="match status" value="1"/>
</dbReference>
<dbReference type="OMA" id="GGSDWNH"/>
<protein>
    <submittedName>
        <fullName evidence="1">Uncharacterized protein</fullName>
    </submittedName>
</protein>
<evidence type="ECO:0000313" key="2">
    <source>
        <dbReference type="Proteomes" id="UP000222542"/>
    </source>
</evidence>
<name>A0A1U8FRU4_CAPAN</name>
<dbReference type="Proteomes" id="UP000222542">
    <property type="component" value="Unassembled WGS sequence"/>
</dbReference>
<dbReference type="OrthoDB" id="1303914at2759"/>
<gene>
    <name evidence="1" type="ORF">T459_06449</name>
</gene>
<organism evidence="1 2">
    <name type="scientific">Capsicum annuum</name>
    <name type="common">Capsicum pepper</name>
    <dbReference type="NCBI Taxonomy" id="4072"/>
    <lineage>
        <taxon>Eukaryota</taxon>
        <taxon>Viridiplantae</taxon>
        <taxon>Streptophyta</taxon>
        <taxon>Embryophyta</taxon>
        <taxon>Tracheophyta</taxon>
        <taxon>Spermatophyta</taxon>
        <taxon>Magnoliopsida</taxon>
        <taxon>eudicotyledons</taxon>
        <taxon>Gunneridae</taxon>
        <taxon>Pentapetalae</taxon>
        <taxon>asterids</taxon>
        <taxon>lamiids</taxon>
        <taxon>Solanales</taxon>
        <taxon>Solanaceae</taxon>
        <taxon>Solanoideae</taxon>
        <taxon>Capsiceae</taxon>
        <taxon>Capsicum</taxon>
    </lineage>
</organism>
<dbReference type="Gramene" id="PHT91336">
    <property type="protein sequence ID" value="PHT91336"/>
    <property type="gene ID" value="T459_06449"/>
</dbReference>
<dbReference type="EMBL" id="AYRZ02000002">
    <property type="protein sequence ID" value="PHT91336.1"/>
    <property type="molecule type" value="Genomic_DNA"/>
</dbReference>
<dbReference type="STRING" id="4072.A0A1U8FRU4"/>
<proteinExistence type="predicted"/>
<reference evidence="1 2" key="2">
    <citation type="journal article" date="2017" name="Genome Biol.">
        <title>New reference genome sequences of hot pepper reveal the massive evolution of plant disease-resistance genes by retroduplication.</title>
        <authorList>
            <person name="Kim S."/>
            <person name="Park J."/>
            <person name="Yeom S.I."/>
            <person name="Kim Y.M."/>
            <person name="Seo E."/>
            <person name="Kim K.T."/>
            <person name="Kim M.S."/>
            <person name="Lee J.M."/>
            <person name="Cheong K."/>
            <person name="Shin H.S."/>
            <person name="Kim S.B."/>
            <person name="Han K."/>
            <person name="Lee J."/>
            <person name="Park M."/>
            <person name="Lee H.A."/>
            <person name="Lee H.Y."/>
            <person name="Lee Y."/>
            <person name="Oh S."/>
            <person name="Lee J.H."/>
            <person name="Choi E."/>
            <person name="Choi E."/>
            <person name="Lee S.E."/>
            <person name="Jeon J."/>
            <person name="Kim H."/>
            <person name="Choi G."/>
            <person name="Song H."/>
            <person name="Lee J."/>
            <person name="Lee S.C."/>
            <person name="Kwon J.K."/>
            <person name="Lee H.Y."/>
            <person name="Koo N."/>
            <person name="Hong Y."/>
            <person name="Kim R.W."/>
            <person name="Kang W.H."/>
            <person name="Huh J.H."/>
            <person name="Kang B.C."/>
            <person name="Yang T.J."/>
            <person name="Lee Y.H."/>
            <person name="Bennetzen J.L."/>
            <person name="Choi D."/>
        </authorList>
    </citation>
    <scope>NUCLEOTIDE SEQUENCE [LARGE SCALE GENOMIC DNA]</scope>
    <source>
        <strain evidence="2">cv. CM334</strain>
    </source>
</reference>
<keyword evidence="2" id="KW-1185">Reference proteome</keyword>
<dbReference type="InterPro" id="IPR053288">
    <property type="entry name" value="TGD_Bridge_Protein"/>
</dbReference>
<dbReference type="AlphaFoldDB" id="A0A1U8FRU4"/>
<sequence length="144" mass="15348">MQDKTLHLNALFGYRKADNNKNSLWKLKGINLTGKKGKRDGKRQSVTEFIQDNTRKLEESTLGPGGGFGIGCGIGVGVGAVGGLGFGGSEWNHVKLVFGVGMGCGVGIGFGYGQGIGVGFSWDEFKSRFFESKSSSTKPFLIYT</sequence>